<reference evidence="3" key="1">
    <citation type="submission" date="2025-08" db="UniProtKB">
        <authorList>
            <consortium name="RefSeq"/>
        </authorList>
    </citation>
    <scope>IDENTIFICATION</scope>
    <source>
        <tissue evidence="3">Muscle</tissue>
    </source>
</reference>
<feature type="region of interest" description="Disordered" evidence="1">
    <location>
        <begin position="105"/>
        <end position="131"/>
    </location>
</feature>
<protein>
    <submittedName>
        <fullName evidence="3">Uncharacterized protein LOC120324420</fullName>
    </submittedName>
</protein>
<feature type="compositionally biased region" description="Basic residues" evidence="1">
    <location>
        <begin position="19"/>
        <end position="31"/>
    </location>
</feature>
<dbReference type="Proteomes" id="UP000504627">
    <property type="component" value="Unplaced"/>
</dbReference>
<evidence type="ECO:0000256" key="1">
    <source>
        <dbReference type="SAM" id="MobiDB-lite"/>
    </source>
</evidence>
<evidence type="ECO:0000313" key="3">
    <source>
        <dbReference type="RefSeq" id="XP_039242977.1"/>
    </source>
</evidence>
<dbReference type="GeneID" id="120324420"/>
<accession>A0A7R5L0X2</accession>
<evidence type="ECO:0000313" key="2">
    <source>
        <dbReference type="Proteomes" id="UP000504627"/>
    </source>
</evidence>
<feature type="region of interest" description="Disordered" evidence="1">
    <location>
        <begin position="1"/>
        <end position="59"/>
    </location>
</feature>
<proteinExistence type="predicted"/>
<keyword evidence="2" id="KW-1185">Reference proteome</keyword>
<dbReference type="AlphaFoldDB" id="A0A7R5L0X2"/>
<organism evidence="2 3">
    <name type="scientific">Pipra filicauda</name>
    <name type="common">Wire-tailed manakin</name>
    <dbReference type="NCBI Taxonomy" id="649802"/>
    <lineage>
        <taxon>Eukaryota</taxon>
        <taxon>Metazoa</taxon>
        <taxon>Chordata</taxon>
        <taxon>Craniata</taxon>
        <taxon>Vertebrata</taxon>
        <taxon>Euteleostomi</taxon>
        <taxon>Archelosauria</taxon>
        <taxon>Archosauria</taxon>
        <taxon>Dinosauria</taxon>
        <taxon>Saurischia</taxon>
        <taxon>Theropoda</taxon>
        <taxon>Coelurosauria</taxon>
        <taxon>Aves</taxon>
        <taxon>Neognathae</taxon>
        <taxon>Neoaves</taxon>
        <taxon>Telluraves</taxon>
        <taxon>Australaves</taxon>
        <taxon>Passeriformes</taxon>
        <taxon>Pipridae</taxon>
        <taxon>Pipra</taxon>
    </lineage>
</organism>
<dbReference type="RefSeq" id="XP_039242977.1">
    <property type="nucleotide sequence ID" value="XM_039387043.1"/>
</dbReference>
<sequence length="252" mass="27643">MKGSRRRPSTPLPGDGRRVPRRITAHRHPPSTHRPPPLPRLRVPAPGGSHTCGQQQQHPCEWQRRGGRRLPCHRRVGPALSQEGLGGCFPAGSKVRRCRASILRRGRGGEREAQPPRRPRHGCPDPPATRLLWGRVPVHSATPRGFSLHRRDLGAAAGDEQVGRLPGLKTLSTGSEGVEPTRCSGKAAEPSAPLHSVYRGVAVGLPRGLESGIPQRLYCRASRRSPYLCHLHGFWLLCFHVQCFGDAVTPDF</sequence>
<name>A0A7R5L0X2_9PASS</name>
<gene>
    <name evidence="3" type="primary">LOC120324420</name>
</gene>
<dbReference type="InParanoid" id="A0A7R5L0X2"/>